<organism evidence="3 4">
    <name type="scientific">Yinghuangia soli</name>
    <dbReference type="NCBI Taxonomy" id="2908204"/>
    <lineage>
        <taxon>Bacteria</taxon>
        <taxon>Bacillati</taxon>
        <taxon>Actinomycetota</taxon>
        <taxon>Actinomycetes</taxon>
        <taxon>Kitasatosporales</taxon>
        <taxon>Streptomycetaceae</taxon>
        <taxon>Yinghuangia</taxon>
    </lineage>
</organism>
<keyword evidence="2" id="KW-0472">Membrane</keyword>
<feature type="transmembrane region" description="Helical" evidence="2">
    <location>
        <begin position="48"/>
        <end position="73"/>
    </location>
</feature>
<evidence type="ECO:0000256" key="2">
    <source>
        <dbReference type="SAM" id="Phobius"/>
    </source>
</evidence>
<dbReference type="RefSeq" id="WP_235055378.1">
    <property type="nucleotide sequence ID" value="NZ_JAKFHA010000018.1"/>
</dbReference>
<keyword evidence="4" id="KW-1185">Reference proteome</keyword>
<proteinExistence type="predicted"/>
<reference evidence="3" key="1">
    <citation type="submission" date="2022-01" db="EMBL/GenBank/DDBJ databases">
        <title>Genome-Based Taxonomic Classification of the Phylum Actinobacteria.</title>
        <authorList>
            <person name="Gao Y."/>
        </authorList>
    </citation>
    <scope>NUCLEOTIDE SEQUENCE</scope>
    <source>
        <strain evidence="3">KLBMP 8922</strain>
    </source>
</reference>
<keyword evidence="2" id="KW-0812">Transmembrane</keyword>
<comment type="caution">
    <text evidence="3">The sequence shown here is derived from an EMBL/GenBank/DDBJ whole genome shotgun (WGS) entry which is preliminary data.</text>
</comment>
<dbReference type="Proteomes" id="UP001165378">
    <property type="component" value="Unassembled WGS sequence"/>
</dbReference>
<dbReference type="EMBL" id="JAKFHA010000018">
    <property type="protein sequence ID" value="MCF2530713.1"/>
    <property type="molecule type" value="Genomic_DNA"/>
</dbReference>
<sequence>MSGGLRDAGPSTSQRTDPDPDLAPDPAPAADSECDSDPLIRGVGTLNAFAGLGFVVALVAMCALLIGGFLVFVNVFAAVGDQSAPVPAGPAVVRGTGTTR</sequence>
<keyword evidence="2" id="KW-1133">Transmembrane helix</keyword>
<dbReference type="AlphaFoldDB" id="A0AA41U1E6"/>
<name>A0AA41U1E6_9ACTN</name>
<protein>
    <submittedName>
        <fullName evidence="3">Uncharacterized protein</fullName>
    </submittedName>
</protein>
<gene>
    <name evidence="3" type="ORF">LZ495_26320</name>
</gene>
<accession>A0AA41U1E6</accession>
<feature type="region of interest" description="Disordered" evidence="1">
    <location>
        <begin position="1"/>
        <end position="36"/>
    </location>
</feature>
<evidence type="ECO:0000313" key="3">
    <source>
        <dbReference type="EMBL" id="MCF2530713.1"/>
    </source>
</evidence>
<evidence type="ECO:0000256" key="1">
    <source>
        <dbReference type="SAM" id="MobiDB-lite"/>
    </source>
</evidence>
<evidence type="ECO:0000313" key="4">
    <source>
        <dbReference type="Proteomes" id="UP001165378"/>
    </source>
</evidence>